<comment type="caution">
    <text evidence="1">The sequence shown here is derived from an EMBL/GenBank/DDBJ whole genome shotgun (WGS) entry which is preliminary data.</text>
</comment>
<proteinExistence type="predicted"/>
<keyword evidence="2" id="KW-1185">Reference proteome</keyword>
<sequence length="187" mass="21401">MSRRAPAIIALELPRDASGFVRRECPQCQRDFKTRPCRHDASILQRRLASLFPFENAHESFDEVPDWWCLYCGHRAPGDEWLTPAQQAHVEALARAWANHVRYEQLAYVSRTLSLNPRPTFVSVEPEALPGPMPQDADDLRIIPLVCCGEEVKALWDWEGPLYCPRCGSRHGGLSGRQQIHLEFIQE</sequence>
<accession>A0ABT4A7Z0</accession>
<evidence type="ECO:0000313" key="2">
    <source>
        <dbReference type="Proteomes" id="UP001207654"/>
    </source>
</evidence>
<dbReference type="Proteomes" id="UP001207654">
    <property type="component" value="Unassembled WGS sequence"/>
</dbReference>
<gene>
    <name evidence="1" type="ORF">OV287_25215</name>
</gene>
<dbReference type="RefSeq" id="WP_267536588.1">
    <property type="nucleotide sequence ID" value="NZ_JAPNKA010000001.1"/>
</dbReference>
<organism evidence="1 2">
    <name type="scientific">Archangium lansingense</name>
    <dbReference type="NCBI Taxonomy" id="2995310"/>
    <lineage>
        <taxon>Bacteria</taxon>
        <taxon>Pseudomonadati</taxon>
        <taxon>Myxococcota</taxon>
        <taxon>Myxococcia</taxon>
        <taxon>Myxococcales</taxon>
        <taxon>Cystobacterineae</taxon>
        <taxon>Archangiaceae</taxon>
        <taxon>Archangium</taxon>
    </lineage>
</organism>
<protein>
    <submittedName>
        <fullName evidence="1">Uncharacterized protein</fullName>
    </submittedName>
</protein>
<evidence type="ECO:0000313" key="1">
    <source>
        <dbReference type="EMBL" id="MCY1077775.1"/>
    </source>
</evidence>
<name>A0ABT4A7Z0_9BACT</name>
<reference evidence="1 2" key="1">
    <citation type="submission" date="2022-11" db="EMBL/GenBank/DDBJ databases">
        <title>Minimal conservation of predation-associated metabolite biosynthetic gene clusters underscores biosynthetic potential of Myxococcota including descriptions for ten novel species: Archangium lansinium sp. nov., Myxococcus landrumus sp. nov., Nannocystis bai.</title>
        <authorList>
            <person name="Ahearne A."/>
            <person name="Stevens C."/>
            <person name="Phillips K."/>
        </authorList>
    </citation>
    <scope>NUCLEOTIDE SEQUENCE [LARGE SCALE GENOMIC DNA]</scope>
    <source>
        <strain evidence="1 2">MIWBW</strain>
    </source>
</reference>
<dbReference type="EMBL" id="JAPNKA010000001">
    <property type="protein sequence ID" value="MCY1077775.1"/>
    <property type="molecule type" value="Genomic_DNA"/>
</dbReference>